<name>A0A8H7H7S5_9AGAM</name>
<dbReference type="Pfam" id="PF05971">
    <property type="entry name" value="Methyltransf_10"/>
    <property type="match status" value="1"/>
</dbReference>
<dbReference type="GO" id="GO:0008168">
    <property type="term" value="F:methyltransferase activity"/>
    <property type="evidence" value="ECO:0007669"/>
    <property type="project" value="UniProtKB-KW"/>
</dbReference>
<dbReference type="GO" id="GO:0070475">
    <property type="term" value="P:rRNA base methylation"/>
    <property type="evidence" value="ECO:0007669"/>
    <property type="project" value="TreeGrafter"/>
</dbReference>
<keyword evidence="1" id="KW-0489">Methyltransferase</keyword>
<comment type="caution">
    <text evidence="3">The sequence shown here is derived from an EMBL/GenBank/DDBJ whole genome shotgun (WGS) entry which is preliminary data.</text>
</comment>
<dbReference type="PANTHER" id="PTHR13393">
    <property type="entry name" value="SAM-DEPENDENT METHYLTRANSFERASE"/>
    <property type="match status" value="1"/>
</dbReference>
<evidence type="ECO:0000256" key="1">
    <source>
        <dbReference type="ARBA" id="ARBA00022603"/>
    </source>
</evidence>
<dbReference type="EMBL" id="JACYCC010000039">
    <property type="protein sequence ID" value="KAF8678367.1"/>
    <property type="molecule type" value="Genomic_DNA"/>
</dbReference>
<dbReference type="SUPFAM" id="SSF53335">
    <property type="entry name" value="S-adenosyl-L-methionine-dependent methyltransferases"/>
    <property type="match status" value="1"/>
</dbReference>
<protein>
    <recommendedName>
        <fullName evidence="5">U6 small nuclear RNA (adenine-(43)-N(6))-methyltransferase</fullName>
    </recommendedName>
</protein>
<gene>
    <name evidence="3" type="ORF">RHS04_05291</name>
</gene>
<dbReference type="Gene3D" id="3.40.50.150">
    <property type="entry name" value="Vaccinia Virus protein VP39"/>
    <property type="match status" value="1"/>
</dbReference>
<organism evidence="3 4">
    <name type="scientific">Rhizoctonia solani</name>
    <dbReference type="NCBI Taxonomy" id="456999"/>
    <lineage>
        <taxon>Eukaryota</taxon>
        <taxon>Fungi</taxon>
        <taxon>Dikarya</taxon>
        <taxon>Basidiomycota</taxon>
        <taxon>Agaricomycotina</taxon>
        <taxon>Agaricomycetes</taxon>
        <taxon>Cantharellales</taxon>
        <taxon>Ceratobasidiaceae</taxon>
        <taxon>Rhizoctonia</taxon>
    </lineage>
</organism>
<dbReference type="GO" id="GO:0005634">
    <property type="term" value="C:nucleus"/>
    <property type="evidence" value="ECO:0007669"/>
    <property type="project" value="TreeGrafter"/>
</dbReference>
<evidence type="ECO:0008006" key="5">
    <source>
        <dbReference type="Google" id="ProtNLM"/>
    </source>
</evidence>
<dbReference type="PANTHER" id="PTHR13393:SF0">
    <property type="entry name" value="RNA N6-ADENOSINE-METHYLTRANSFERASE METTL16"/>
    <property type="match status" value="1"/>
</dbReference>
<sequence>MSVGPYETIDFGQLAEAFPPLKPFLFKNTGGRYSLNFKDDAANRTLTRALLKRDFGLDVTLLEDRLCPPVGTLILNYVLWISEVVKAISPDEPIIGLDVGTGSTAIYPLLACSIHRTWQFIAADIDSRSLAAAQVNIEQNSGVKGRIYLYPTNPDAPVLSPLLPENLSRIGIVDAGITFSMCNPPFYSDIEEVNRSAESKEYDPHAVCTGALVEMITPGGEVAFVQRMIDESMGLRETCKWYTSLLGKMSSVTALVQSIKEKGIDNYAIAEIIQGTTRRWVVGWSFTDTRLPDTLARPKSSSLKSIAPLPNTLHHTTSQPISHELLVRVLEDVPRLQRQEEQTPPRIRVLVSEITWTRAARRRMARAVPTLDEEQDQASASPIMMVCEVSVVDDHTLKVRWVRGKDRSTFESFWGYVSKKLDAGALA</sequence>
<evidence type="ECO:0000313" key="3">
    <source>
        <dbReference type="EMBL" id="KAF8678367.1"/>
    </source>
</evidence>
<proteinExistence type="predicted"/>
<dbReference type="Proteomes" id="UP000650582">
    <property type="component" value="Unassembled WGS sequence"/>
</dbReference>
<dbReference type="InterPro" id="IPR029063">
    <property type="entry name" value="SAM-dependent_MTases_sf"/>
</dbReference>
<accession>A0A8H7H7S5</accession>
<dbReference type="AlphaFoldDB" id="A0A8H7H7S5"/>
<dbReference type="InterPro" id="IPR010286">
    <property type="entry name" value="METTL16/RlmF"/>
</dbReference>
<evidence type="ECO:0000313" key="4">
    <source>
        <dbReference type="Proteomes" id="UP000650582"/>
    </source>
</evidence>
<reference evidence="3" key="1">
    <citation type="submission" date="2020-09" db="EMBL/GenBank/DDBJ databases">
        <title>Comparative genome analyses of four rice-infecting Rhizoctonia solani isolates reveal extensive enrichment of homogalacturonan modification genes.</title>
        <authorList>
            <person name="Lee D.-Y."/>
            <person name="Jeon J."/>
            <person name="Kim K.-T."/>
            <person name="Cheong K."/>
            <person name="Song H."/>
            <person name="Choi G."/>
            <person name="Ko J."/>
            <person name="Opiyo S.O."/>
            <person name="Zuo S."/>
            <person name="Madhav S."/>
            <person name="Lee Y.-H."/>
            <person name="Wang G.-L."/>
        </authorList>
    </citation>
    <scope>NUCLEOTIDE SEQUENCE</scope>
    <source>
        <strain evidence="3">AG1-IA YN-7</strain>
    </source>
</reference>
<evidence type="ECO:0000256" key="2">
    <source>
        <dbReference type="ARBA" id="ARBA00022679"/>
    </source>
</evidence>
<keyword evidence="2" id="KW-0808">Transferase</keyword>